<comment type="caution">
    <text evidence="2">The sequence shown here is derived from an EMBL/GenBank/DDBJ whole genome shotgun (WGS) entry which is preliminary data.</text>
</comment>
<dbReference type="AlphaFoldDB" id="A0A5C6THV5"/>
<proteinExistence type="predicted"/>
<reference evidence="2 3" key="1">
    <citation type="submission" date="2019-07" db="EMBL/GenBank/DDBJ databases">
        <title>The First High-Quality Draft Genome Sequence of the Causal Agent of the Current Panama Disease Epidemic.</title>
        <authorList>
            <person name="Warmington R.J."/>
            <person name="Kay W."/>
            <person name="Jeffries A."/>
            <person name="Bebber D."/>
            <person name="Moore K."/>
            <person name="Studholme D.J."/>
        </authorList>
    </citation>
    <scope>NUCLEOTIDE SEQUENCE [LARGE SCALE GENOMIC DNA]</scope>
    <source>
        <strain evidence="2 3">TR4</strain>
    </source>
</reference>
<evidence type="ECO:0000313" key="3">
    <source>
        <dbReference type="Proteomes" id="UP000321331"/>
    </source>
</evidence>
<sequence>MSMAVRSSWASQPCPTPSPHGVRKSSPVQSIHSLEAERSSLYLQLKFQPLEHHWMWISDLISSSLTSLFLFSSVSFTPELRRCLFSASVQECQTLHGVLLPLLTIKGNNSGSVEF</sequence>
<evidence type="ECO:0000256" key="1">
    <source>
        <dbReference type="SAM" id="MobiDB-lite"/>
    </source>
</evidence>
<feature type="region of interest" description="Disordered" evidence="1">
    <location>
        <begin position="1"/>
        <end position="27"/>
    </location>
</feature>
<dbReference type="EMBL" id="VMNF01000004">
    <property type="protein sequence ID" value="TXC10457.1"/>
    <property type="molecule type" value="Genomic_DNA"/>
</dbReference>
<protein>
    <submittedName>
        <fullName evidence="2">Uncharacterized protein</fullName>
    </submittedName>
</protein>
<accession>A0A5C6THV5</accession>
<name>A0A5C6THV5_FUSOC</name>
<dbReference type="Proteomes" id="UP000321331">
    <property type="component" value="Unassembled WGS sequence"/>
</dbReference>
<gene>
    <name evidence="2" type="ORF">FocTR4_00005709</name>
</gene>
<organism evidence="2 3">
    <name type="scientific">Fusarium oxysporum f. sp. cubense</name>
    <dbReference type="NCBI Taxonomy" id="61366"/>
    <lineage>
        <taxon>Eukaryota</taxon>
        <taxon>Fungi</taxon>
        <taxon>Dikarya</taxon>
        <taxon>Ascomycota</taxon>
        <taxon>Pezizomycotina</taxon>
        <taxon>Sordariomycetes</taxon>
        <taxon>Hypocreomycetidae</taxon>
        <taxon>Hypocreales</taxon>
        <taxon>Nectriaceae</taxon>
        <taxon>Fusarium</taxon>
        <taxon>Fusarium oxysporum species complex</taxon>
    </lineage>
</organism>
<evidence type="ECO:0000313" key="2">
    <source>
        <dbReference type="EMBL" id="TXC10457.1"/>
    </source>
</evidence>